<name>A0A9D4FVF6_DREPO</name>
<sequence length="51" mass="5715">MNYQEDKCELAVDALVECCEKYGVRSNCCSVVLKGQRKNNKPIKDSTEDCG</sequence>
<proteinExistence type="predicted"/>
<accession>A0A9D4FVF6</accession>
<protein>
    <recommendedName>
        <fullName evidence="3">Cx9C motif-containing protein 4</fullName>
    </recommendedName>
</protein>
<dbReference type="EMBL" id="JAIWYP010000006">
    <property type="protein sequence ID" value="KAH3805081.1"/>
    <property type="molecule type" value="Genomic_DNA"/>
</dbReference>
<evidence type="ECO:0000313" key="2">
    <source>
        <dbReference type="Proteomes" id="UP000828390"/>
    </source>
</evidence>
<evidence type="ECO:0000313" key="1">
    <source>
        <dbReference type="EMBL" id="KAH3805081.1"/>
    </source>
</evidence>
<dbReference type="Gene3D" id="1.10.287.1130">
    <property type="entry name" value="CytochromE C oxidase copper chaperone"/>
    <property type="match status" value="1"/>
</dbReference>
<evidence type="ECO:0008006" key="3">
    <source>
        <dbReference type="Google" id="ProtNLM"/>
    </source>
</evidence>
<organism evidence="1 2">
    <name type="scientific">Dreissena polymorpha</name>
    <name type="common">Zebra mussel</name>
    <name type="synonym">Mytilus polymorpha</name>
    <dbReference type="NCBI Taxonomy" id="45954"/>
    <lineage>
        <taxon>Eukaryota</taxon>
        <taxon>Metazoa</taxon>
        <taxon>Spiralia</taxon>
        <taxon>Lophotrochozoa</taxon>
        <taxon>Mollusca</taxon>
        <taxon>Bivalvia</taxon>
        <taxon>Autobranchia</taxon>
        <taxon>Heteroconchia</taxon>
        <taxon>Euheterodonta</taxon>
        <taxon>Imparidentia</taxon>
        <taxon>Neoheterodontei</taxon>
        <taxon>Myida</taxon>
        <taxon>Dreissenoidea</taxon>
        <taxon>Dreissenidae</taxon>
        <taxon>Dreissena</taxon>
    </lineage>
</organism>
<reference evidence="1" key="1">
    <citation type="journal article" date="2019" name="bioRxiv">
        <title>The Genome of the Zebra Mussel, Dreissena polymorpha: A Resource for Invasive Species Research.</title>
        <authorList>
            <person name="McCartney M.A."/>
            <person name="Auch B."/>
            <person name="Kono T."/>
            <person name="Mallez S."/>
            <person name="Zhang Y."/>
            <person name="Obille A."/>
            <person name="Becker A."/>
            <person name="Abrahante J.E."/>
            <person name="Garbe J."/>
            <person name="Badalamenti J.P."/>
            <person name="Herman A."/>
            <person name="Mangelson H."/>
            <person name="Liachko I."/>
            <person name="Sullivan S."/>
            <person name="Sone E.D."/>
            <person name="Koren S."/>
            <person name="Silverstein K.A.T."/>
            <person name="Beckman K.B."/>
            <person name="Gohl D.M."/>
        </authorList>
    </citation>
    <scope>NUCLEOTIDE SEQUENCE</scope>
    <source>
        <strain evidence="1">Duluth1</strain>
        <tissue evidence="1">Whole animal</tissue>
    </source>
</reference>
<dbReference type="Proteomes" id="UP000828390">
    <property type="component" value="Unassembled WGS sequence"/>
</dbReference>
<dbReference type="AlphaFoldDB" id="A0A9D4FVF6"/>
<keyword evidence="2" id="KW-1185">Reference proteome</keyword>
<reference evidence="1" key="2">
    <citation type="submission" date="2020-11" db="EMBL/GenBank/DDBJ databases">
        <authorList>
            <person name="McCartney M.A."/>
            <person name="Auch B."/>
            <person name="Kono T."/>
            <person name="Mallez S."/>
            <person name="Becker A."/>
            <person name="Gohl D.M."/>
            <person name="Silverstein K.A.T."/>
            <person name="Koren S."/>
            <person name="Bechman K.B."/>
            <person name="Herman A."/>
            <person name="Abrahante J.E."/>
            <person name="Garbe J."/>
        </authorList>
    </citation>
    <scope>NUCLEOTIDE SEQUENCE</scope>
    <source>
        <strain evidence="1">Duluth1</strain>
        <tissue evidence="1">Whole animal</tissue>
    </source>
</reference>
<comment type="caution">
    <text evidence="1">The sequence shown here is derived from an EMBL/GenBank/DDBJ whole genome shotgun (WGS) entry which is preliminary data.</text>
</comment>
<gene>
    <name evidence="1" type="ORF">DPMN_133378</name>
</gene>